<reference evidence="1" key="2">
    <citation type="journal article" date="2022" name="New Phytol.">
        <title>Evolutionary transition to the ectomycorrhizal habit in the genomes of a hyperdiverse lineage of mushroom-forming fungi.</title>
        <authorList>
            <person name="Looney B."/>
            <person name="Miyauchi S."/>
            <person name="Morin E."/>
            <person name="Drula E."/>
            <person name="Courty P.E."/>
            <person name="Kohler A."/>
            <person name="Kuo A."/>
            <person name="LaButti K."/>
            <person name="Pangilinan J."/>
            <person name="Lipzen A."/>
            <person name="Riley R."/>
            <person name="Andreopoulos W."/>
            <person name="He G."/>
            <person name="Johnson J."/>
            <person name="Nolan M."/>
            <person name="Tritt A."/>
            <person name="Barry K.W."/>
            <person name="Grigoriev I.V."/>
            <person name="Nagy L.G."/>
            <person name="Hibbett D."/>
            <person name="Henrissat B."/>
            <person name="Matheny P.B."/>
            <person name="Labbe J."/>
            <person name="Martin F.M."/>
        </authorList>
    </citation>
    <scope>NUCLEOTIDE SEQUENCE</scope>
    <source>
        <strain evidence="1">FP105234-sp</strain>
    </source>
</reference>
<dbReference type="EMBL" id="MU275918">
    <property type="protein sequence ID" value="KAI0046760.1"/>
    <property type="molecule type" value="Genomic_DNA"/>
</dbReference>
<sequence>PPPVSLEESILYYTGLPSRPVLIARTGSDRVPFKVPTGPWAYTRSKELRTVGNHNIRFFWEDNLALKVHEILDRKGVEWTSTDVFRIGYTEDSSSSVVLWIGVKPKSLTYHIGIDAAIKCKDLLLEYNIDDVDVEIREAEVMRLTGPRLFQPDLSPDATVAARQPFTHTVGIPICSQSSPSVQGTAGFFLNEGGGEQRLFLVTARHVVLLPDKADDNTLYDSESSSQPPLNVLVFDDSSLQKHLASIDQIILDLARGIDFEREVVQSLMGRDDAGAQTGRDSAQARWKERQYTIDALTDFRSELTTHWASEESRILGHVFFSPPLDSSVGEKHYTQDLAVVAIDRDKIDPGSFPGNSIDLGIEHSEYLLDILTHHNLTYPIDRLLCLQDVIKDEELRNPETRDKNGEPCLFVLKRGSATNLTIGCSNNIVSYVRYSTDDTRLGIRRLREMPGMLMGVSKEWAILPLIENPGLFGELGNSGPFAETGDSGSVIVDSVGRIGGILTGGSIGANESVDVTYATPAAFIMETIRNH</sequence>
<accession>A0ACB8RRV6</accession>
<feature type="non-terminal residue" evidence="1">
    <location>
        <position position="532"/>
    </location>
</feature>
<organism evidence="1 2">
    <name type="scientific">Auriscalpium vulgare</name>
    <dbReference type="NCBI Taxonomy" id="40419"/>
    <lineage>
        <taxon>Eukaryota</taxon>
        <taxon>Fungi</taxon>
        <taxon>Dikarya</taxon>
        <taxon>Basidiomycota</taxon>
        <taxon>Agaricomycotina</taxon>
        <taxon>Agaricomycetes</taxon>
        <taxon>Russulales</taxon>
        <taxon>Auriscalpiaceae</taxon>
        <taxon>Auriscalpium</taxon>
    </lineage>
</organism>
<keyword evidence="2" id="KW-1185">Reference proteome</keyword>
<gene>
    <name evidence="1" type="ORF">FA95DRAFT_1465730</name>
</gene>
<evidence type="ECO:0000313" key="1">
    <source>
        <dbReference type="EMBL" id="KAI0046760.1"/>
    </source>
</evidence>
<evidence type="ECO:0000313" key="2">
    <source>
        <dbReference type="Proteomes" id="UP000814033"/>
    </source>
</evidence>
<reference evidence="1" key="1">
    <citation type="submission" date="2021-02" db="EMBL/GenBank/DDBJ databases">
        <authorList>
            <consortium name="DOE Joint Genome Institute"/>
            <person name="Ahrendt S."/>
            <person name="Looney B.P."/>
            <person name="Miyauchi S."/>
            <person name="Morin E."/>
            <person name="Drula E."/>
            <person name="Courty P.E."/>
            <person name="Chicoki N."/>
            <person name="Fauchery L."/>
            <person name="Kohler A."/>
            <person name="Kuo A."/>
            <person name="Labutti K."/>
            <person name="Pangilinan J."/>
            <person name="Lipzen A."/>
            <person name="Riley R."/>
            <person name="Andreopoulos W."/>
            <person name="He G."/>
            <person name="Johnson J."/>
            <person name="Barry K.W."/>
            <person name="Grigoriev I.V."/>
            <person name="Nagy L."/>
            <person name="Hibbett D."/>
            <person name="Henrissat B."/>
            <person name="Matheny P.B."/>
            <person name="Labbe J."/>
            <person name="Martin F."/>
        </authorList>
    </citation>
    <scope>NUCLEOTIDE SEQUENCE</scope>
    <source>
        <strain evidence="1">FP105234-sp</strain>
    </source>
</reference>
<dbReference type="Proteomes" id="UP000814033">
    <property type="component" value="Unassembled WGS sequence"/>
</dbReference>
<feature type="non-terminal residue" evidence="1">
    <location>
        <position position="1"/>
    </location>
</feature>
<comment type="caution">
    <text evidence="1">The sequence shown here is derived from an EMBL/GenBank/DDBJ whole genome shotgun (WGS) entry which is preliminary data.</text>
</comment>
<proteinExistence type="predicted"/>
<name>A0ACB8RRV6_9AGAM</name>
<protein>
    <submittedName>
        <fullName evidence="1">Uncharacterized protein</fullName>
    </submittedName>
</protein>